<accession>A0A1R3XG79</accession>
<sequence length="33" mass="3473">MKKFTLNESVANVIVAAYFVLGGALSTFLVAVV</sequence>
<evidence type="ECO:0000313" key="2">
    <source>
        <dbReference type="EMBL" id="SIT90007.1"/>
    </source>
</evidence>
<evidence type="ECO:0000256" key="1">
    <source>
        <dbReference type="SAM" id="Phobius"/>
    </source>
</evidence>
<keyword evidence="3" id="KW-1185">Reference proteome</keyword>
<protein>
    <submittedName>
        <fullName evidence="2">Uncharacterized protein</fullName>
    </submittedName>
</protein>
<dbReference type="Proteomes" id="UP000187181">
    <property type="component" value="Unassembled WGS sequence"/>
</dbReference>
<proteinExistence type="predicted"/>
<reference evidence="3" key="1">
    <citation type="submission" date="2017-01" db="EMBL/GenBank/DDBJ databases">
        <authorList>
            <person name="Varghese N."/>
            <person name="Submissions S."/>
        </authorList>
    </citation>
    <scope>NUCLEOTIDE SEQUENCE [LARGE SCALE GENOMIC DNA]</scope>
    <source>
        <strain evidence="3">LP100</strain>
    </source>
</reference>
<evidence type="ECO:0000313" key="3">
    <source>
        <dbReference type="Proteomes" id="UP000187181"/>
    </source>
</evidence>
<keyword evidence="1" id="KW-1133">Transmembrane helix</keyword>
<keyword evidence="1" id="KW-0472">Membrane</keyword>
<dbReference type="AlphaFoldDB" id="A0A1R3XG79"/>
<gene>
    <name evidence="2" type="ORF">SAMN05444128_2187</name>
</gene>
<organism evidence="2 3">
    <name type="scientific">Pontibacter indicus</name>
    <dbReference type="NCBI Taxonomy" id="1317125"/>
    <lineage>
        <taxon>Bacteria</taxon>
        <taxon>Pseudomonadati</taxon>
        <taxon>Bacteroidota</taxon>
        <taxon>Cytophagia</taxon>
        <taxon>Cytophagales</taxon>
        <taxon>Hymenobacteraceae</taxon>
        <taxon>Pontibacter</taxon>
    </lineage>
</organism>
<feature type="transmembrane region" description="Helical" evidence="1">
    <location>
        <begin position="12"/>
        <end position="32"/>
    </location>
</feature>
<dbReference type="EMBL" id="FTPP01000002">
    <property type="protein sequence ID" value="SIT90007.1"/>
    <property type="molecule type" value="Genomic_DNA"/>
</dbReference>
<name>A0A1R3XG79_9BACT</name>
<keyword evidence="1" id="KW-0812">Transmembrane</keyword>